<proteinExistence type="predicted"/>
<dbReference type="RefSeq" id="WP_048100760.1">
    <property type="nucleotide sequence ID" value="NZ_JFZT01000068.1"/>
</dbReference>
<reference evidence="3 4" key="1">
    <citation type="submission" date="2014-03" db="EMBL/GenBank/DDBJ databases">
        <title>Draft genome sequence of the novel thermoacidophilic archaea Acidianus copahuensis ALE1 strain, isolated from Copahue volcanic area in Neuquen Argentina.</title>
        <authorList>
            <person name="Urbieta M.S."/>
            <person name="Rascovan N."/>
            <person name="Castro C."/>
            <person name="Revale S."/>
            <person name="Giaveno M.A."/>
            <person name="Vazquez M.P."/>
            <person name="Donati E.R."/>
        </authorList>
    </citation>
    <scope>NUCLEOTIDE SEQUENCE [LARGE SCALE GENOMIC DNA]</scope>
    <source>
        <strain evidence="3 4">ALE1</strain>
    </source>
</reference>
<comment type="caution">
    <text evidence="3">The sequence shown here is derived from an EMBL/GenBank/DDBJ whole genome shotgun (WGS) entry which is preliminary data.</text>
</comment>
<name>A0A031LKW5_9CREN</name>
<dbReference type="Pfam" id="PF03787">
    <property type="entry name" value="RAMPs"/>
    <property type="match status" value="1"/>
</dbReference>
<dbReference type="PANTHER" id="PTHR35579">
    <property type="entry name" value="CRISPR SYSTEM CMS ENDORIBONUCLEASE CSM3"/>
    <property type="match status" value="1"/>
</dbReference>
<evidence type="ECO:0000313" key="4">
    <source>
        <dbReference type="Proteomes" id="UP000024332"/>
    </source>
</evidence>
<dbReference type="AlphaFoldDB" id="A0A031LKW5"/>
<accession>A0A031LKW5</accession>
<evidence type="ECO:0000313" key="3">
    <source>
        <dbReference type="EMBL" id="EZQ01538.1"/>
    </source>
</evidence>
<dbReference type="PANTHER" id="PTHR35579:SF6">
    <property type="entry name" value="DUF324 DOMAIN-CONTAINING PROTEIN"/>
    <property type="match status" value="1"/>
</dbReference>
<dbReference type="InterPro" id="IPR052216">
    <property type="entry name" value="CRISPR_Csm3_endoribonuclease"/>
</dbReference>
<evidence type="ECO:0000256" key="1">
    <source>
        <dbReference type="ARBA" id="ARBA00023118"/>
    </source>
</evidence>
<gene>
    <name evidence="3" type="ORF">CM19_13045</name>
</gene>
<protein>
    <recommendedName>
        <fullName evidence="2">CRISPR type III-associated protein domain-containing protein</fullName>
    </recommendedName>
</protein>
<dbReference type="Proteomes" id="UP000024332">
    <property type="component" value="Unassembled WGS sequence"/>
</dbReference>
<dbReference type="EMBL" id="JFZT01000068">
    <property type="protein sequence ID" value="EZQ01538.1"/>
    <property type="molecule type" value="Genomic_DNA"/>
</dbReference>
<feature type="domain" description="CRISPR type III-associated protein" evidence="2">
    <location>
        <begin position="22"/>
        <end position="188"/>
    </location>
</feature>
<organism evidence="3 4">
    <name type="scientific">Candidatus Acidianus copahuensis</name>
    <dbReference type="NCBI Taxonomy" id="1160895"/>
    <lineage>
        <taxon>Archaea</taxon>
        <taxon>Thermoproteota</taxon>
        <taxon>Thermoprotei</taxon>
        <taxon>Sulfolobales</taxon>
        <taxon>Sulfolobaceae</taxon>
        <taxon>Acidianus</taxon>
    </lineage>
</organism>
<evidence type="ECO:0000259" key="2">
    <source>
        <dbReference type="Pfam" id="PF03787"/>
    </source>
</evidence>
<dbReference type="OrthoDB" id="44013at2157"/>
<dbReference type="STRING" id="1160895.CM19_13045"/>
<dbReference type="GO" id="GO:0051607">
    <property type="term" value="P:defense response to virus"/>
    <property type="evidence" value="ECO:0007669"/>
    <property type="project" value="UniProtKB-KW"/>
</dbReference>
<dbReference type="InterPro" id="IPR005537">
    <property type="entry name" value="RAMP_III_fam"/>
</dbReference>
<keyword evidence="1" id="KW-0051">Antiviral defense</keyword>
<keyword evidence="4" id="KW-1185">Reference proteome</keyword>
<sequence>MSSQQVEYFKAYHLLVRLNAEIVTVSPLRVGAGKGTDIGEPDLPILRLNDGRAVIPGSSLKGIFRSTVARILNKNSEDIYYLFGGKVSNGGNQEVSIGSPLIFDDFISDHVIPSLERSHIKINPKSGGVQHLFQVEYVPNNVKFYGNILARNLAPLTLGYIVSAVKALMDQRIVKVGGFKSRGYGAVSFSLKEVSFLVPSKSSSFKTRFTRNGNETEVKIEIVDGNKLKVTEGSTTKEIPVKAVDEKPLFVNIKVDPESFINLNFGD</sequence>